<feature type="region of interest" description="Disordered" evidence="1">
    <location>
        <begin position="40"/>
        <end position="65"/>
    </location>
</feature>
<protein>
    <submittedName>
        <fullName evidence="2">Uncharacterized protein</fullName>
    </submittedName>
</protein>
<organism evidence="2 3">
    <name type="scientific">Batillaria attramentaria</name>
    <dbReference type="NCBI Taxonomy" id="370345"/>
    <lineage>
        <taxon>Eukaryota</taxon>
        <taxon>Metazoa</taxon>
        <taxon>Spiralia</taxon>
        <taxon>Lophotrochozoa</taxon>
        <taxon>Mollusca</taxon>
        <taxon>Gastropoda</taxon>
        <taxon>Caenogastropoda</taxon>
        <taxon>Sorbeoconcha</taxon>
        <taxon>Cerithioidea</taxon>
        <taxon>Batillariidae</taxon>
        <taxon>Batillaria</taxon>
    </lineage>
</organism>
<reference evidence="2 3" key="1">
    <citation type="journal article" date="2023" name="Sci. Data">
        <title>Genome assembly of the Korean intertidal mud-creeper Batillaria attramentaria.</title>
        <authorList>
            <person name="Patra A.K."/>
            <person name="Ho P.T."/>
            <person name="Jun S."/>
            <person name="Lee S.J."/>
            <person name="Kim Y."/>
            <person name="Won Y.J."/>
        </authorList>
    </citation>
    <scope>NUCLEOTIDE SEQUENCE [LARGE SCALE GENOMIC DNA]</scope>
    <source>
        <strain evidence="2">Wonlab-2016</strain>
    </source>
</reference>
<comment type="caution">
    <text evidence="2">The sequence shown here is derived from an EMBL/GenBank/DDBJ whole genome shotgun (WGS) entry which is preliminary data.</text>
</comment>
<dbReference type="EMBL" id="JACVVK020000036">
    <property type="protein sequence ID" value="KAK7500651.1"/>
    <property type="molecule type" value="Genomic_DNA"/>
</dbReference>
<evidence type="ECO:0000256" key="1">
    <source>
        <dbReference type="SAM" id="MobiDB-lite"/>
    </source>
</evidence>
<name>A0ABD0LM66_9CAEN</name>
<evidence type="ECO:0000313" key="2">
    <source>
        <dbReference type="EMBL" id="KAK7500651.1"/>
    </source>
</evidence>
<accession>A0ABD0LM66</accession>
<keyword evidence="3" id="KW-1185">Reference proteome</keyword>
<feature type="non-terminal residue" evidence="2">
    <location>
        <position position="65"/>
    </location>
</feature>
<sequence>MADVDMRTNRENEQNRLVYKSKIVEQNTLRNVTRHIIRLRSEPPRTDKTASGAFVQPGTTRTSDH</sequence>
<proteinExistence type="predicted"/>
<dbReference type="Proteomes" id="UP001519460">
    <property type="component" value="Unassembled WGS sequence"/>
</dbReference>
<evidence type="ECO:0000313" key="3">
    <source>
        <dbReference type="Proteomes" id="UP001519460"/>
    </source>
</evidence>
<dbReference type="AlphaFoldDB" id="A0ABD0LM66"/>
<gene>
    <name evidence="2" type="ORF">BaRGS_00008226</name>
</gene>